<gene>
    <name evidence="3" type="ORF">EWB00_003778</name>
</gene>
<dbReference type="Gene3D" id="2.60.40.10">
    <property type="entry name" value="Immunoglobulins"/>
    <property type="match status" value="6"/>
</dbReference>
<dbReference type="STRING" id="6182.A0A4Z2D7B3"/>
<dbReference type="GO" id="GO:0005581">
    <property type="term" value="C:collagen trimer"/>
    <property type="evidence" value="ECO:0007669"/>
    <property type="project" value="UniProtKB-KW"/>
</dbReference>
<evidence type="ECO:0000256" key="1">
    <source>
        <dbReference type="ARBA" id="ARBA00022737"/>
    </source>
</evidence>
<dbReference type="Pfam" id="PF00041">
    <property type="entry name" value="fn3"/>
    <property type="match status" value="3"/>
</dbReference>
<evidence type="ECO:0000313" key="4">
    <source>
        <dbReference type="Proteomes" id="UP000311919"/>
    </source>
</evidence>
<accession>A0A4Z2D7B3</accession>
<dbReference type="SMART" id="SM00060">
    <property type="entry name" value="FN3"/>
    <property type="match status" value="7"/>
</dbReference>
<sequence>MHAITSVGVIQSVGSTFEPSSSDVDTSTTIATTRSTMHAITSVGVIQSVGSTFEPSSSDVDTSTTIATTRSTMHAITSVGVIQSVGSTFEPSSSDVDTSTTIATTRSTMHAITSVGVIQSEFCQQSNLSPPENITITNVTYNSLEINWKLPSHSNQLNKTFYEILISSPQRLPLIIKNVSNCLRLKKRILNLASCSFYIIQIKIYDMLIMKSSDWSNPVYAATLLPQHAVQDYFEVENLSSSMQRLKWSKLVVPNECMAFIQLLRINKKTFVELTISLSINETEYTFYDLASSTPYTYNLKVISPFGNYLKHHVSITTTTLPHLLSINIHPPECIQISNITSTSFEISWSTEKYNESQFKISSYEVLINPRQQSSSSTLIIIKNISSELLKETIDNLTACTIYTIQMRSVVKLINKIYSEWSQPLYASTLIPNVSQKNRIKIVNLGGNRQQVKWTRLSDSVLIDECQSYLELVQYEHGSYNHMTIKLPVNESSFIFYNLKPLTTYTYNLHLMSAFGNINDIYIKSDFKTLPKEPKAPINLTATSISPNQVTIKWTEPVQHTAFLINCYLVYHRPTLNVNDLFIQSDILSNHSNEYIITSLLPGTNYTVYVKSIDLVFGIYSNASIPIIVYTLPSTPNPPAYVAIIEVRSTHFRVVWKPSEQNSAFNVYCYLIYIRPTYPILGHFQKFNVCRANEFHIKSLLPGVNYTVYVESFDLVYGIQSSPSNYITAITYPDKPNAPENVTVRNIKLNQFTVKWTAVKQSSIFTNICYSLYVRQTLSINDNFNHFNICNGQNEFTVNSLLHGINYTVYLKSFDTYYGIYSDATKSLMVYTYPIYLQPPCNLTVSEINIYGFTLHWNSTLQDNAYGNEYYHYIFLKPLHNYMNKTIKLNAGQLVTSFHIDYLLPDTWYIVYIQCIDTTYHISSFKSEEILVHTYSENIKRDSINQLTNVAAQIPPNQQITHFKRETMIAMNLPLSQLNHFIPTVYIVSLVIKPTKYDLDDEIHCSEGCIRKMHYNDLTDIHLIES</sequence>
<dbReference type="EMBL" id="SKCS01000232">
    <property type="protein sequence ID" value="TNN12395.1"/>
    <property type="molecule type" value="Genomic_DNA"/>
</dbReference>
<keyword evidence="4" id="KW-1185">Reference proteome</keyword>
<dbReference type="InterPro" id="IPR036116">
    <property type="entry name" value="FN3_sf"/>
</dbReference>
<dbReference type="InterPro" id="IPR003961">
    <property type="entry name" value="FN3_dom"/>
</dbReference>
<proteinExistence type="predicted"/>
<organism evidence="3 4">
    <name type="scientific">Schistosoma japonicum</name>
    <name type="common">Blood fluke</name>
    <dbReference type="NCBI Taxonomy" id="6182"/>
    <lineage>
        <taxon>Eukaryota</taxon>
        <taxon>Metazoa</taxon>
        <taxon>Spiralia</taxon>
        <taxon>Lophotrochozoa</taxon>
        <taxon>Platyhelminthes</taxon>
        <taxon>Trematoda</taxon>
        <taxon>Digenea</taxon>
        <taxon>Strigeidida</taxon>
        <taxon>Schistosomatoidea</taxon>
        <taxon>Schistosomatidae</taxon>
        <taxon>Schistosoma</taxon>
    </lineage>
</organism>
<comment type="caution">
    <text evidence="3">The sequence shown here is derived from an EMBL/GenBank/DDBJ whole genome shotgun (WGS) entry which is preliminary data.</text>
</comment>
<feature type="domain" description="Fibronectin type-III" evidence="2">
    <location>
        <begin position="638"/>
        <end position="734"/>
    </location>
</feature>
<dbReference type="PANTHER" id="PTHR46708">
    <property type="entry name" value="TENASCIN"/>
    <property type="match status" value="1"/>
</dbReference>
<dbReference type="InterPro" id="IPR013783">
    <property type="entry name" value="Ig-like_fold"/>
</dbReference>
<dbReference type="OrthoDB" id="6272991at2759"/>
<feature type="domain" description="Fibronectin type-III" evidence="2">
    <location>
        <begin position="331"/>
        <end position="432"/>
    </location>
</feature>
<dbReference type="PANTHER" id="PTHR46708:SF2">
    <property type="entry name" value="FIBRONECTIN TYPE-III DOMAIN-CONTAINING PROTEIN"/>
    <property type="match status" value="1"/>
</dbReference>
<name>A0A4Z2D7B3_SCHJA</name>
<reference evidence="3 4" key="1">
    <citation type="submission" date="2019-03" db="EMBL/GenBank/DDBJ databases">
        <title>An improved genome assembly of the fluke Schistosoma japonicum.</title>
        <authorList>
            <person name="Hu W."/>
            <person name="Luo F."/>
            <person name="Yin M."/>
            <person name="Mo X."/>
            <person name="Sun C."/>
            <person name="Wu Q."/>
            <person name="Zhu B."/>
            <person name="Xiang M."/>
            <person name="Wang J."/>
            <person name="Wang Y."/>
            <person name="Zhang T."/>
            <person name="Xu B."/>
            <person name="Zheng H."/>
            <person name="Feng Z."/>
        </authorList>
    </citation>
    <scope>NUCLEOTIDE SEQUENCE [LARGE SCALE GENOMIC DNA]</scope>
    <source>
        <strain evidence="3">HuSjv2</strain>
        <tissue evidence="3">Worms</tissue>
    </source>
</reference>
<feature type="domain" description="Fibronectin type-III" evidence="2">
    <location>
        <begin position="130"/>
        <end position="226"/>
    </location>
</feature>
<dbReference type="Proteomes" id="UP000311919">
    <property type="component" value="Unassembled WGS sequence"/>
</dbReference>
<feature type="domain" description="Fibronectin type-III" evidence="2">
    <location>
        <begin position="839"/>
        <end position="937"/>
    </location>
</feature>
<protein>
    <submittedName>
        <fullName evidence="3">Collagen alpha-1(XIV) chain</fullName>
    </submittedName>
</protein>
<evidence type="ECO:0000259" key="2">
    <source>
        <dbReference type="PROSITE" id="PS50853"/>
    </source>
</evidence>
<keyword evidence="3" id="KW-0176">Collagen</keyword>
<dbReference type="CDD" id="cd00063">
    <property type="entry name" value="FN3"/>
    <property type="match status" value="5"/>
</dbReference>
<evidence type="ECO:0000313" key="3">
    <source>
        <dbReference type="EMBL" id="TNN12395.1"/>
    </source>
</evidence>
<dbReference type="PROSITE" id="PS50853">
    <property type="entry name" value="FN3"/>
    <property type="match status" value="6"/>
</dbReference>
<dbReference type="InterPro" id="IPR050991">
    <property type="entry name" value="ECM_Regulatory_Proteins"/>
</dbReference>
<feature type="domain" description="Fibronectin type-III" evidence="2">
    <location>
        <begin position="738"/>
        <end position="835"/>
    </location>
</feature>
<dbReference type="AlphaFoldDB" id="A0A4Z2D7B3"/>
<feature type="non-terminal residue" evidence="3">
    <location>
        <position position="1026"/>
    </location>
</feature>
<keyword evidence="1" id="KW-0677">Repeat</keyword>
<feature type="domain" description="Fibronectin type-III" evidence="2">
    <location>
        <begin position="536"/>
        <end position="634"/>
    </location>
</feature>
<dbReference type="SUPFAM" id="SSF49265">
    <property type="entry name" value="Fibronectin type III"/>
    <property type="match status" value="4"/>
</dbReference>